<reference evidence="14 15" key="1">
    <citation type="submission" date="2023-03" db="EMBL/GenBank/DDBJ databases">
        <title>Complete genome sequences of several Auritidibacter ignavus strains isolated from ear infections.</title>
        <authorList>
            <person name="Baehr T."/>
            <person name="Baumhoegger A.M."/>
        </authorList>
    </citation>
    <scope>NUCLEOTIDE SEQUENCE [LARGE SCALE GENOMIC DNA]</scope>
    <source>
        <strain evidence="14 15">BABAE-6</strain>
    </source>
</reference>
<dbReference type="EC" id="1.8.1.15" evidence="14"/>
<evidence type="ECO:0000256" key="4">
    <source>
        <dbReference type="ARBA" id="ARBA00023002"/>
    </source>
</evidence>
<evidence type="ECO:0000256" key="8">
    <source>
        <dbReference type="PIRSR" id="PIRSR000350-2"/>
    </source>
</evidence>
<dbReference type="RefSeq" id="WP_279675220.1">
    <property type="nucleotide sequence ID" value="NZ_CP122566.1"/>
</dbReference>
<comment type="similarity">
    <text evidence="1 11">Belongs to the class-I pyridine nucleotide-disulfide oxidoreductase family.</text>
</comment>
<feature type="active site" description="Proton acceptor" evidence="8">
    <location>
        <position position="461"/>
    </location>
</feature>
<dbReference type="PRINTS" id="PR00368">
    <property type="entry name" value="FADPNR"/>
</dbReference>
<dbReference type="GO" id="GO:0050627">
    <property type="term" value="F:mycothione reductase [NAD(P)H] activity"/>
    <property type="evidence" value="ECO:0007669"/>
    <property type="project" value="UniProtKB-EC"/>
</dbReference>
<dbReference type="Gene3D" id="3.50.50.60">
    <property type="entry name" value="FAD/NAD(P)-binding domain"/>
    <property type="match status" value="2"/>
</dbReference>
<dbReference type="SUPFAM" id="SSF51905">
    <property type="entry name" value="FAD/NAD(P)-binding domain"/>
    <property type="match status" value="1"/>
</dbReference>
<name>A0AAJ6AIP6_9MICC</name>
<dbReference type="Proteomes" id="UP001224674">
    <property type="component" value="Chromosome"/>
</dbReference>
<keyword evidence="5 9" id="KW-0520">NAD</keyword>
<organism evidence="14 15">
    <name type="scientific">Auritidibacter ignavus</name>
    <dbReference type="NCBI Taxonomy" id="678932"/>
    <lineage>
        <taxon>Bacteria</taxon>
        <taxon>Bacillati</taxon>
        <taxon>Actinomycetota</taxon>
        <taxon>Actinomycetes</taxon>
        <taxon>Micrococcales</taxon>
        <taxon>Micrococcaceae</taxon>
        <taxon>Auritidibacter</taxon>
    </lineage>
</organism>
<dbReference type="InterPro" id="IPR001100">
    <property type="entry name" value="Pyr_nuc-diS_OxRdtase"/>
</dbReference>
<keyword evidence="2 11" id="KW-0285">Flavoprotein</keyword>
<dbReference type="PANTHER" id="PTHR22912">
    <property type="entry name" value="DISULFIDE OXIDOREDUCTASE"/>
    <property type="match status" value="1"/>
</dbReference>
<dbReference type="InterPro" id="IPR050151">
    <property type="entry name" value="Class-I_Pyr_Nuc-Dis_Oxidored"/>
</dbReference>
<feature type="binding site" evidence="9">
    <location>
        <position position="50"/>
    </location>
    <ligand>
        <name>FAD</name>
        <dbReference type="ChEBI" id="CHEBI:57692"/>
    </ligand>
</feature>
<dbReference type="PRINTS" id="PR00411">
    <property type="entry name" value="PNDRDTASEI"/>
</dbReference>
<dbReference type="EMBL" id="CP122566">
    <property type="protein sequence ID" value="WGH93995.1"/>
    <property type="molecule type" value="Genomic_DNA"/>
</dbReference>
<evidence type="ECO:0000259" key="12">
    <source>
        <dbReference type="Pfam" id="PF02852"/>
    </source>
</evidence>
<evidence type="ECO:0000259" key="13">
    <source>
        <dbReference type="Pfam" id="PF07992"/>
    </source>
</evidence>
<dbReference type="InterPro" id="IPR004099">
    <property type="entry name" value="Pyr_nucl-diS_OxRdtase_dimer"/>
</dbReference>
<dbReference type="GO" id="GO:0050660">
    <property type="term" value="F:flavin adenine dinucleotide binding"/>
    <property type="evidence" value="ECO:0007669"/>
    <property type="project" value="TreeGrafter"/>
</dbReference>
<evidence type="ECO:0000256" key="2">
    <source>
        <dbReference type="ARBA" id="ARBA00022630"/>
    </source>
</evidence>
<dbReference type="Gene3D" id="3.30.390.30">
    <property type="match status" value="1"/>
</dbReference>
<dbReference type="AlphaFoldDB" id="A0AAJ6AIP6"/>
<proteinExistence type="inferred from homology"/>
<evidence type="ECO:0000313" key="15">
    <source>
        <dbReference type="Proteomes" id="UP001224674"/>
    </source>
</evidence>
<dbReference type="Pfam" id="PF02852">
    <property type="entry name" value="Pyr_redox_dim"/>
    <property type="match status" value="1"/>
</dbReference>
<keyword evidence="9" id="KW-0547">Nucleotide-binding</keyword>
<feature type="binding site" evidence="9">
    <location>
        <position position="324"/>
    </location>
    <ligand>
        <name>FAD</name>
        <dbReference type="ChEBI" id="CHEBI:57692"/>
    </ligand>
</feature>
<dbReference type="SUPFAM" id="SSF55424">
    <property type="entry name" value="FAD/NAD-linked reductases, dimerisation (C-terminal) domain"/>
    <property type="match status" value="1"/>
</dbReference>
<keyword evidence="3 9" id="KW-0274">FAD</keyword>
<evidence type="ECO:0000256" key="6">
    <source>
        <dbReference type="ARBA" id="ARBA00023157"/>
    </source>
</evidence>
<evidence type="ECO:0000256" key="3">
    <source>
        <dbReference type="ARBA" id="ARBA00022827"/>
    </source>
</evidence>
<keyword evidence="15" id="KW-1185">Reference proteome</keyword>
<dbReference type="InterPro" id="IPR016156">
    <property type="entry name" value="FAD/NAD-linked_Rdtase_dimer_sf"/>
</dbReference>
<comment type="cofactor">
    <cofactor evidence="9">
        <name>FAD</name>
        <dbReference type="ChEBI" id="CHEBI:57692"/>
    </cofactor>
    <text evidence="9">Binds 1 FAD per subunit.</text>
</comment>
<dbReference type="PIRSF" id="PIRSF000350">
    <property type="entry name" value="Mercury_reductase_MerA"/>
    <property type="match status" value="1"/>
</dbReference>
<keyword evidence="6" id="KW-1015">Disulfide bond</keyword>
<feature type="domain" description="Pyridine nucleotide-disulphide oxidoreductase dimerisation" evidence="12">
    <location>
        <begin position="360"/>
        <end position="471"/>
    </location>
</feature>
<feature type="binding site" evidence="9">
    <location>
        <position position="278"/>
    </location>
    <ligand>
        <name>NAD(+)</name>
        <dbReference type="ChEBI" id="CHEBI:57540"/>
    </ligand>
</feature>
<evidence type="ECO:0000256" key="1">
    <source>
        <dbReference type="ARBA" id="ARBA00007532"/>
    </source>
</evidence>
<evidence type="ECO:0000256" key="9">
    <source>
        <dbReference type="PIRSR" id="PIRSR000350-3"/>
    </source>
</evidence>
<dbReference type="InterPro" id="IPR012999">
    <property type="entry name" value="Pyr_OxRdtase_I_AS"/>
</dbReference>
<evidence type="ECO:0000313" key="14">
    <source>
        <dbReference type="EMBL" id="WGH93995.1"/>
    </source>
</evidence>
<evidence type="ECO:0000256" key="5">
    <source>
        <dbReference type="ARBA" id="ARBA00023027"/>
    </source>
</evidence>
<keyword evidence="7 11" id="KW-0676">Redox-active center</keyword>
<feature type="binding site" evidence="9">
    <location>
        <begin position="177"/>
        <end position="184"/>
    </location>
    <ligand>
        <name>NAD(+)</name>
        <dbReference type="ChEBI" id="CHEBI:57540"/>
    </ligand>
</feature>
<dbReference type="PROSITE" id="PS00076">
    <property type="entry name" value="PYRIDINE_REDOX_1"/>
    <property type="match status" value="1"/>
</dbReference>
<dbReference type="InterPro" id="IPR036188">
    <property type="entry name" value="FAD/NAD-bd_sf"/>
</dbReference>
<evidence type="ECO:0000256" key="10">
    <source>
        <dbReference type="PIRSR" id="PIRSR000350-4"/>
    </source>
</evidence>
<evidence type="ECO:0000256" key="7">
    <source>
        <dbReference type="ARBA" id="ARBA00023284"/>
    </source>
</evidence>
<gene>
    <name evidence="14" type="ORF">QDX21_04135</name>
</gene>
<accession>A0AAJ6AIP6</accession>
<protein>
    <submittedName>
        <fullName evidence="14">Mycothione reductase</fullName>
        <ecNumber evidence="14">1.8.1.15</ecNumber>
    </submittedName>
</protein>
<sequence length="483" mass="52372">MSVEHYDLAIIGSGSGNSVITESWDDKKVAMIDSGVFGGTCLNKGCIPTKMYVYPSTVASTPEPAAEVNVDVSFNGADWSGLRDRVFSRIDAISDSGRAYRDEELEHTTLIAEEVHFTGPRQLTSASGRVIEAEQIVIAAGSRPRIPDVPGVDLPQVHTSDTVMRLEQLPEHILIIGGGYIAAEFAAIFSGLGSTVHQVNRSPRLLRHQDEEISVAFTQRAQEQWQLTTGYTLNGIRQTDGDQVVADFTAVNTEENSADQSQSADLRVQTDVVLIATGRVPNTDRLNLTAAGIDTNEHHRISTDPYLRVLSNGEVLPGVWALGDITNDHQLKHVANHEQRVVNHNMDHPDQLKPARLDPVPAAVFSRPQIASAGLTEAQARAQYDDDDLTIKVQQYADVAYGWAMGDAFGFVKLIAQRSTGTLLGAHLIGEDASNLIQPLVQAMSLGIDAHTMARGQYWIHPALAEVVENALLGLEVPDSGLV</sequence>
<dbReference type="InterPro" id="IPR023753">
    <property type="entry name" value="FAD/NAD-binding_dom"/>
</dbReference>
<feature type="disulfide bond" description="Redox-active" evidence="10">
    <location>
        <begin position="41"/>
        <end position="46"/>
    </location>
</feature>
<dbReference type="GO" id="GO:0006103">
    <property type="term" value="P:2-oxoglutarate metabolic process"/>
    <property type="evidence" value="ECO:0007669"/>
    <property type="project" value="TreeGrafter"/>
</dbReference>
<keyword evidence="4 11" id="KW-0560">Oxidoreductase</keyword>
<dbReference type="NCBIfam" id="NF005884">
    <property type="entry name" value="PRK07846.1"/>
    <property type="match status" value="1"/>
</dbReference>
<evidence type="ECO:0000256" key="11">
    <source>
        <dbReference type="RuleBase" id="RU003691"/>
    </source>
</evidence>
<dbReference type="Pfam" id="PF07992">
    <property type="entry name" value="Pyr_redox_2"/>
    <property type="match status" value="1"/>
</dbReference>
<feature type="domain" description="FAD/NAD(P)-binding" evidence="13">
    <location>
        <begin position="6"/>
        <end position="335"/>
    </location>
</feature>
<dbReference type="PANTHER" id="PTHR22912:SF217">
    <property type="entry name" value="DIHYDROLIPOYL DEHYDROGENASE"/>
    <property type="match status" value="1"/>
</dbReference>
<dbReference type="GO" id="GO:0004148">
    <property type="term" value="F:dihydrolipoyl dehydrogenase (NADH) activity"/>
    <property type="evidence" value="ECO:0007669"/>
    <property type="project" value="TreeGrafter"/>
</dbReference>